<protein>
    <recommendedName>
        <fullName evidence="3">TrpR like protein, YerC/YecD</fullName>
    </recommendedName>
</protein>
<dbReference type="GO" id="GO:0003700">
    <property type="term" value="F:DNA-binding transcription factor activity"/>
    <property type="evidence" value="ECO:0007669"/>
    <property type="project" value="InterPro"/>
</dbReference>
<dbReference type="GO" id="GO:0043565">
    <property type="term" value="F:sequence-specific DNA binding"/>
    <property type="evidence" value="ECO:0007669"/>
    <property type="project" value="InterPro"/>
</dbReference>
<evidence type="ECO:0008006" key="3">
    <source>
        <dbReference type="Google" id="ProtNLM"/>
    </source>
</evidence>
<dbReference type="AlphaFoldDB" id="A0A2H0DWD1"/>
<reference evidence="1 2" key="1">
    <citation type="submission" date="2017-09" db="EMBL/GenBank/DDBJ databases">
        <title>Depth-based differentiation of microbial function through sediment-hosted aquifers and enrichment of novel symbionts in the deep terrestrial subsurface.</title>
        <authorList>
            <person name="Probst A.J."/>
            <person name="Ladd B."/>
            <person name="Jarett J.K."/>
            <person name="Geller-Mcgrath D.E."/>
            <person name="Sieber C.M."/>
            <person name="Emerson J.B."/>
            <person name="Anantharaman K."/>
            <person name="Thomas B.C."/>
            <person name="Malmstrom R."/>
            <person name="Stieglmeier M."/>
            <person name="Klingl A."/>
            <person name="Woyke T."/>
            <person name="Ryan C.M."/>
            <person name="Banfield J.F."/>
        </authorList>
    </citation>
    <scope>NUCLEOTIDE SEQUENCE [LARGE SCALE GENOMIC DNA]</scope>
    <source>
        <strain evidence="1">CG22_combo_CG10-13_8_21_14_all_43_18</strain>
    </source>
</reference>
<dbReference type="EMBL" id="PCTS01000024">
    <property type="protein sequence ID" value="PIP86492.1"/>
    <property type="molecule type" value="Genomic_DNA"/>
</dbReference>
<accession>A0A2H0DWD1</accession>
<dbReference type="InterPro" id="IPR010921">
    <property type="entry name" value="Trp_repressor/repl_initiator"/>
</dbReference>
<dbReference type="InterPro" id="IPR038116">
    <property type="entry name" value="TrpR-like_sf"/>
</dbReference>
<dbReference type="Pfam" id="PF01371">
    <property type="entry name" value="Trp_repressor"/>
    <property type="match status" value="1"/>
</dbReference>
<name>A0A2H0DWD1_9BACT</name>
<dbReference type="Gene3D" id="1.10.1270.10">
    <property type="entry name" value="TrpR-like"/>
    <property type="match status" value="1"/>
</dbReference>
<dbReference type="InterPro" id="IPR000831">
    <property type="entry name" value="Trp_repress"/>
</dbReference>
<evidence type="ECO:0000313" key="2">
    <source>
        <dbReference type="Proteomes" id="UP000231276"/>
    </source>
</evidence>
<comment type="caution">
    <text evidence="1">The sequence shown here is derived from an EMBL/GenBank/DDBJ whole genome shotgun (WGS) entry which is preliminary data.</text>
</comment>
<dbReference type="Proteomes" id="UP000231276">
    <property type="component" value="Unassembled WGS sequence"/>
</dbReference>
<dbReference type="SUPFAM" id="SSF48295">
    <property type="entry name" value="TrpR-like"/>
    <property type="match status" value="1"/>
</dbReference>
<proteinExistence type="predicted"/>
<gene>
    <name evidence="1" type="ORF">COW82_01800</name>
</gene>
<evidence type="ECO:0000313" key="1">
    <source>
        <dbReference type="EMBL" id="PIP86492.1"/>
    </source>
</evidence>
<organism evidence="1 2">
    <name type="scientific">Candidatus Campbellbacteria bacterium CG22_combo_CG10-13_8_21_14_all_43_18</name>
    <dbReference type="NCBI Taxonomy" id="1974530"/>
    <lineage>
        <taxon>Bacteria</taxon>
        <taxon>Candidatus Campbelliibacteriota</taxon>
    </lineage>
</organism>
<sequence length="138" mass="15881">MTNISKKPLSVEATRNIGFQFAEVVTHLQSKKKAKDFFEDLLSDAEEMMLHKRLAVIFMLHRGFSFTTVRECLKVSPSTVAKVARTLDRGGYAAIVCFLEQKKVRETLQEDIEKLLRGGLPRYGKGRWKKVHELIDKR</sequence>